<dbReference type="InterPro" id="IPR036396">
    <property type="entry name" value="Cyt_P450_sf"/>
</dbReference>
<dbReference type="EMBL" id="JAMFTS010000003">
    <property type="protein sequence ID" value="KAJ4769833.1"/>
    <property type="molecule type" value="Genomic_DNA"/>
</dbReference>
<evidence type="ECO:0000256" key="3">
    <source>
        <dbReference type="ARBA" id="ARBA00004972"/>
    </source>
</evidence>
<evidence type="ECO:0000256" key="5">
    <source>
        <dbReference type="ARBA" id="ARBA00022617"/>
    </source>
</evidence>
<proteinExistence type="inferred from homology"/>
<keyword evidence="21" id="KW-1185">Reference proteome</keyword>
<dbReference type="GO" id="GO:0016020">
    <property type="term" value="C:membrane"/>
    <property type="evidence" value="ECO:0007669"/>
    <property type="project" value="UniProtKB-SubCell"/>
</dbReference>
<comment type="subcellular location">
    <subcellularLocation>
        <location evidence="2">Membrane</location>
        <topology evidence="2">Single-pass membrane protein</topology>
    </subcellularLocation>
</comment>
<reference evidence="20" key="1">
    <citation type="submission" date="2022-08" db="EMBL/GenBank/DDBJ databases">
        <authorList>
            <person name="Marques A."/>
        </authorList>
    </citation>
    <scope>NUCLEOTIDE SEQUENCE</scope>
    <source>
        <strain evidence="20">RhyPub2mFocal</strain>
        <tissue evidence="20">Leaves</tissue>
    </source>
</reference>
<gene>
    <name evidence="20" type="ORF">LUZ62_054090</name>
</gene>
<evidence type="ECO:0000256" key="16">
    <source>
        <dbReference type="ARBA" id="ARBA00078099"/>
    </source>
</evidence>
<evidence type="ECO:0000313" key="20">
    <source>
        <dbReference type="EMBL" id="KAJ4769833.1"/>
    </source>
</evidence>
<dbReference type="GO" id="GO:0048366">
    <property type="term" value="P:leaf development"/>
    <property type="evidence" value="ECO:0007669"/>
    <property type="project" value="UniProtKB-ARBA"/>
</dbReference>
<feature type="binding site" description="axial binding residue" evidence="17">
    <location>
        <position position="429"/>
    </location>
    <ligand>
        <name>heme</name>
        <dbReference type="ChEBI" id="CHEBI:30413"/>
    </ligand>
    <ligandPart>
        <name>Fe</name>
        <dbReference type="ChEBI" id="CHEBI:18248"/>
    </ligandPart>
</feature>
<dbReference type="Pfam" id="PF00067">
    <property type="entry name" value="p450"/>
    <property type="match status" value="1"/>
</dbReference>
<evidence type="ECO:0000256" key="10">
    <source>
        <dbReference type="ARBA" id="ARBA00023004"/>
    </source>
</evidence>
<evidence type="ECO:0000256" key="7">
    <source>
        <dbReference type="ARBA" id="ARBA00022723"/>
    </source>
</evidence>
<keyword evidence="7 17" id="KW-0479">Metal-binding</keyword>
<comment type="pathway">
    <text evidence="13">Plant hormone biosynthesis; brassinosteroid biosynthesis.</text>
</comment>
<dbReference type="GO" id="GO:0020037">
    <property type="term" value="F:heme binding"/>
    <property type="evidence" value="ECO:0007669"/>
    <property type="project" value="InterPro"/>
</dbReference>
<comment type="cofactor">
    <cofactor evidence="1 17">
        <name>heme</name>
        <dbReference type="ChEBI" id="CHEBI:30413"/>
    </cofactor>
</comment>
<keyword evidence="11 18" id="KW-0503">Monooxygenase</keyword>
<evidence type="ECO:0000256" key="19">
    <source>
        <dbReference type="SAM" id="Phobius"/>
    </source>
</evidence>
<evidence type="ECO:0000256" key="4">
    <source>
        <dbReference type="ARBA" id="ARBA00010617"/>
    </source>
</evidence>
<comment type="caution">
    <text evidence="20">The sequence shown here is derived from an EMBL/GenBank/DDBJ whole genome shotgun (WGS) entry which is preliminary data.</text>
</comment>
<feature type="transmembrane region" description="Helical" evidence="19">
    <location>
        <begin position="6"/>
        <end position="29"/>
    </location>
</feature>
<name>A0AAV8DU59_9POAL</name>
<dbReference type="InterPro" id="IPR001128">
    <property type="entry name" value="Cyt_P450"/>
</dbReference>
<dbReference type="Proteomes" id="UP001140206">
    <property type="component" value="Chromosome 3"/>
</dbReference>
<dbReference type="CDD" id="cd11043">
    <property type="entry name" value="CYP90-like"/>
    <property type="match status" value="1"/>
</dbReference>
<evidence type="ECO:0000256" key="8">
    <source>
        <dbReference type="ARBA" id="ARBA00022989"/>
    </source>
</evidence>
<comment type="similarity">
    <text evidence="4 18">Belongs to the cytochrome P450 family.</text>
</comment>
<dbReference type="GO" id="GO:0010268">
    <property type="term" value="P:brassinosteroid homeostasis"/>
    <property type="evidence" value="ECO:0007669"/>
    <property type="project" value="TreeGrafter"/>
</dbReference>
<dbReference type="PANTHER" id="PTHR24286">
    <property type="entry name" value="CYTOCHROME P450 26"/>
    <property type="match status" value="1"/>
</dbReference>
<dbReference type="InterPro" id="IPR017972">
    <property type="entry name" value="Cyt_P450_CS"/>
</dbReference>
<evidence type="ECO:0000256" key="9">
    <source>
        <dbReference type="ARBA" id="ARBA00023002"/>
    </source>
</evidence>
<evidence type="ECO:0000256" key="17">
    <source>
        <dbReference type="PIRSR" id="PIRSR602401-1"/>
    </source>
</evidence>
<evidence type="ECO:0000256" key="15">
    <source>
        <dbReference type="ARBA" id="ARBA00068727"/>
    </source>
</evidence>
<organism evidence="20 21">
    <name type="scientific">Rhynchospora pubera</name>
    <dbReference type="NCBI Taxonomy" id="906938"/>
    <lineage>
        <taxon>Eukaryota</taxon>
        <taxon>Viridiplantae</taxon>
        <taxon>Streptophyta</taxon>
        <taxon>Embryophyta</taxon>
        <taxon>Tracheophyta</taxon>
        <taxon>Spermatophyta</taxon>
        <taxon>Magnoliopsida</taxon>
        <taxon>Liliopsida</taxon>
        <taxon>Poales</taxon>
        <taxon>Cyperaceae</taxon>
        <taxon>Cyperoideae</taxon>
        <taxon>Rhynchosporeae</taxon>
        <taxon>Rhynchospora</taxon>
    </lineage>
</organism>
<dbReference type="InterPro" id="IPR002401">
    <property type="entry name" value="Cyt_P450_E_grp-I"/>
</dbReference>
<evidence type="ECO:0000256" key="2">
    <source>
        <dbReference type="ARBA" id="ARBA00004167"/>
    </source>
</evidence>
<evidence type="ECO:0000256" key="6">
    <source>
        <dbReference type="ARBA" id="ARBA00022692"/>
    </source>
</evidence>
<dbReference type="PROSITE" id="PS00086">
    <property type="entry name" value="CYTOCHROME_P450"/>
    <property type="match status" value="1"/>
</dbReference>
<dbReference type="Gene3D" id="1.10.630.10">
    <property type="entry name" value="Cytochrome P450"/>
    <property type="match status" value="1"/>
</dbReference>
<evidence type="ECO:0000256" key="18">
    <source>
        <dbReference type="RuleBase" id="RU000461"/>
    </source>
</evidence>
<comment type="pathway">
    <text evidence="3">Hormone biosynthesis.</text>
</comment>
<dbReference type="AlphaFoldDB" id="A0AAV8DU59"/>
<keyword evidence="10 17" id="KW-0408">Iron</keyword>
<dbReference type="PRINTS" id="PR00463">
    <property type="entry name" value="EP450I"/>
</dbReference>
<keyword evidence="5 17" id="KW-0349">Heme</keyword>
<evidence type="ECO:0000256" key="1">
    <source>
        <dbReference type="ARBA" id="ARBA00001971"/>
    </source>
</evidence>
<dbReference type="GO" id="GO:0016709">
    <property type="term" value="F:oxidoreductase activity, acting on paired donors, with incorporation or reduction of molecular oxygen, NAD(P)H as one donor, and incorporation of one atom of oxygen"/>
    <property type="evidence" value="ECO:0007669"/>
    <property type="project" value="TreeGrafter"/>
</dbReference>
<dbReference type="GO" id="GO:0016125">
    <property type="term" value="P:sterol metabolic process"/>
    <property type="evidence" value="ECO:0007669"/>
    <property type="project" value="TreeGrafter"/>
</dbReference>
<sequence length="479" mass="54401">MMTSFSWFWSWLAVALLTTMVIGLHGWLYKRKGRGGSASGARLPGGSDGWPFIGESLDFISCSLSSKPESFVDTRRIRYGKVFKTHLFGSRTILSSDAEINRFILHSDANTFVPDYPKSLMELMGKSSILVCNGALQRRVHGLVGSFLKSNQLRGQVTSDLVRCMGEAMKGWKDGEVVLIQDQAKSMLFPILVKGLTGLEPGNEMQYVRSQFQEFVAGLISLPIKLPGSQLYRSLQAKKKIATIIQRIIQAKRSDDKGKIPKDAIDILISDNNDQLNDELISDNMVDFMIPAEDSVPVLITLIIKYLSECPLAFRQMEEENMELKNRKLALGENLDWTDYLSLSFTQDVISESLRMGNIIMSTMRKSVRDVEIKGFFIPKGWRVVAYLRSLHLDQENYKDPYEFCPWRWKEKDINRSSFMPFGGGQRLCPGMDLARLEAAIFLHHLVTNFTWVAEEDQILNFPTVRMKGGMPIRVKRKN</sequence>
<keyword evidence="6 19" id="KW-0812">Transmembrane</keyword>
<keyword evidence="9 18" id="KW-0560">Oxidoreductase</keyword>
<dbReference type="GO" id="GO:0048441">
    <property type="term" value="P:petal development"/>
    <property type="evidence" value="ECO:0007669"/>
    <property type="project" value="UniProtKB-ARBA"/>
</dbReference>
<dbReference type="GO" id="GO:0005506">
    <property type="term" value="F:iron ion binding"/>
    <property type="evidence" value="ECO:0007669"/>
    <property type="project" value="InterPro"/>
</dbReference>
<keyword evidence="8 19" id="KW-1133">Transmembrane helix</keyword>
<evidence type="ECO:0000256" key="12">
    <source>
        <dbReference type="ARBA" id="ARBA00023136"/>
    </source>
</evidence>
<protein>
    <recommendedName>
        <fullName evidence="15">Cytochrome P450 90D2</fullName>
    </recommendedName>
    <alternativeName>
        <fullName evidence="16">3-dehydro-6-deoxoteasterone synthase</fullName>
    </alternativeName>
</protein>
<keyword evidence="12 19" id="KW-0472">Membrane</keyword>
<evidence type="ECO:0000256" key="14">
    <source>
        <dbReference type="ARBA" id="ARBA00060577"/>
    </source>
</evidence>
<comment type="pathway">
    <text evidence="14">Steroid biosynthesis.</text>
</comment>
<dbReference type="GO" id="GO:0016132">
    <property type="term" value="P:brassinosteroid biosynthetic process"/>
    <property type="evidence" value="ECO:0007669"/>
    <property type="project" value="TreeGrafter"/>
</dbReference>
<evidence type="ECO:0000256" key="13">
    <source>
        <dbReference type="ARBA" id="ARBA00037910"/>
    </source>
</evidence>
<dbReference type="PANTHER" id="PTHR24286:SF226">
    <property type="entry name" value="CYTOCHROME P450 90D2"/>
    <property type="match status" value="1"/>
</dbReference>
<dbReference type="FunFam" id="1.10.630.10:FF:000048">
    <property type="entry name" value="3-epi-6-deoxocathasterone 23-monooxygenase CYP90D1"/>
    <property type="match status" value="1"/>
</dbReference>
<dbReference type="GO" id="GO:0048443">
    <property type="term" value="P:stamen development"/>
    <property type="evidence" value="ECO:0007669"/>
    <property type="project" value="UniProtKB-ARBA"/>
</dbReference>
<evidence type="ECO:0000313" key="21">
    <source>
        <dbReference type="Proteomes" id="UP001140206"/>
    </source>
</evidence>
<dbReference type="SUPFAM" id="SSF48264">
    <property type="entry name" value="Cytochrome P450"/>
    <property type="match status" value="1"/>
</dbReference>
<evidence type="ECO:0000256" key="11">
    <source>
        <dbReference type="ARBA" id="ARBA00023033"/>
    </source>
</evidence>
<accession>A0AAV8DU59</accession>